<dbReference type="InterPro" id="IPR044674">
    <property type="entry name" value="EDEM1/2/3"/>
</dbReference>
<dbReference type="EMBL" id="OOIL02004781">
    <property type="protein sequence ID" value="VFQ93063.1"/>
    <property type="molecule type" value="Genomic_DNA"/>
</dbReference>
<name>A0A484MVV3_9ASTE</name>
<dbReference type="PANTHER" id="PTHR45679:SF6">
    <property type="entry name" value="ER DEGRADATION-ENHANCING ALPHA-MANNOSIDASE-LIKE PROTEIN 2"/>
    <property type="match status" value="1"/>
</dbReference>
<organism evidence="2 3">
    <name type="scientific">Cuscuta campestris</name>
    <dbReference type="NCBI Taxonomy" id="132261"/>
    <lineage>
        <taxon>Eukaryota</taxon>
        <taxon>Viridiplantae</taxon>
        <taxon>Streptophyta</taxon>
        <taxon>Embryophyta</taxon>
        <taxon>Tracheophyta</taxon>
        <taxon>Spermatophyta</taxon>
        <taxon>Magnoliopsida</taxon>
        <taxon>eudicotyledons</taxon>
        <taxon>Gunneridae</taxon>
        <taxon>Pentapetalae</taxon>
        <taxon>asterids</taxon>
        <taxon>lamiids</taxon>
        <taxon>Solanales</taxon>
        <taxon>Convolvulaceae</taxon>
        <taxon>Cuscuteae</taxon>
        <taxon>Cuscuta</taxon>
        <taxon>Cuscuta subgen. Grammica</taxon>
        <taxon>Cuscuta sect. Cleistogrammica</taxon>
    </lineage>
</organism>
<dbReference type="GO" id="GO:0016020">
    <property type="term" value="C:membrane"/>
    <property type="evidence" value="ECO:0007669"/>
    <property type="project" value="InterPro"/>
</dbReference>
<dbReference type="InterPro" id="IPR036026">
    <property type="entry name" value="Seven-hairpin_glycosidases"/>
</dbReference>
<dbReference type="GO" id="GO:0005975">
    <property type="term" value="P:carbohydrate metabolic process"/>
    <property type="evidence" value="ECO:0007669"/>
    <property type="project" value="InterPro"/>
</dbReference>
<evidence type="ECO:0000313" key="2">
    <source>
        <dbReference type="EMBL" id="VFQ93063.1"/>
    </source>
</evidence>
<sequence length="80" mass="9134">EAYRAVMTYLYSDPWYVEVNMNSAALVWPLFNSLQAFWPGLQVLAGDIEPAIRTHAAFFSVWKKYGFTPEGFNLATLNVQ</sequence>
<accession>A0A484MVV3</accession>
<dbReference type="AlphaFoldDB" id="A0A484MVV3"/>
<keyword evidence="1" id="KW-0325">Glycoprotein</keyword>
<dbReference type="InterPro" id="IPR012341">
    <property type="entry name" value="6hp_glycosidase-like_sf"/>
</dbReference>
<feature type="non-terminal residue" evidence="2">
    <location>
        <position position="80"/>
    </location>
</feature>
<dbReference type="GO" id="GO:0005509">
    <property type="term" value="F:calcium ion binding"/>
    <property type="evidence" value="ECO:0007669"/>
    <property type="project" value="InterPro"/>
</dbReference>
<keyword evidence="3" id="KW-1185">Reference proteome</keyword>
<proteinExistence type="predicted"/>
<dbReference type="GO" id="GO:1904380">
    <property type="term" value="P:endoplasmic reticulum mannose trimming"/>
    <property type="evidence" value="ECO:0007669"/>
    <property type="project" value="InterPro"/>
</dbReference>
<dbReference type="PANTHER" id="PTHR45679">
    <property type="entry name" value="ER DEGRADATION-ENHANCING ALPHA-MANNOSIDASE-LIKE PROTEIN 2"/>
    <property type="match status" value="1"/>
</dbReference>
<reference evidence="2 3" key="1">
    <citation type="submission" date="2018-04" db="EMBL/GenBank/DDBJ databases">
        <authorList>
            <person name="Vogel A."/>
        </authorList>
    </citation>
    <scope>NUCLEOTIDE SEQUENCE [LARGE SCALE GENOMIC DNA]</scope>
</reference>
<dbReference type="Proteomes" id="UP000595140">
    <property type="component" value="Unassembled WGS sequence"/>
</dbReference>
<dbReference type="GO" id="GO:0044322">
    <property type="term" value="C:endoplasmic reticulum quality control compartment"/>
    <property type="evidence" value="ECO:0007669"/>
    <property type="project" value="GOC"/>
</dbReference>
<evidence type="ECO:0000313" key="3">
    <source>
        <dbReference type="Proteomes" id="UP000595140"/>
    </source>
</evidence>
<feature type="non-terminal residue" evidence="2">
    <location>
        <position position="1"/>
    </location>
</feature>
<dbReference type="Gene3D" id="1.50.10.10">
    <property type="match status" value="1"/>
</dbReference>
<evidence type="ECO:0000256" key="1">
    <source>
        <dbReference type="ARBA" id="ARBA00023180"/>
    </source>
</evidence>
<protein>
    <submittedName>
        <fullName evidence="2">Uncharacterized protein</fullName>
    </submittedName>
</protein>
<gene>
    <name evidence="2" type="ORF">CCAM_LOCUS34839</name>
</gene>
<dbReference type="OrthoDB" id="8118055at2759"/>
<dbReference type="SUPFAM" id="SSF48225">
    <property type="entry name" value="Seven-hairpin glycosidases"/>
    <property type="match status" value="1"/>
</dbReference>
<dbReference type="GO" id="GO:0004571">
    <property type="term" value="F:mannosyl-oligosaccharide 1,2-alpha-mannosidase activity"/>
    <property type="evidence" value="ECO:0007669"/>
    <property type="project" value="InterPro"/>
</dbReference>